<comment type="caution">
    <text evidence="2">The sequence shown here is derived from an EMBL/GenBank/DDBJ whole genome shotgun (WGS) entry which is preliminary data.</text>
</comment>
<evidence type="ECO:0008006" key="3">
    <source>
        <dbReference type="Google" id="ProtNLM"/>
    </source>
</evidence>
<feature type="compositionally biased region" description="Basic and acidic residues" evidence="1">
    <location>
        <begin position="18"/>
        <end position="28"/>
    </location>
</feature>
<name>A0ABD5LQ31_PROMI</name>
<proteinExistence type="predicted"/>
<evidence type="ECO:0000256" key="1">
    <source>
        <dbReference type="SAM" id="MobiDB-lite"/>
    </source>
</evidence>
<sequence>MGPDYESCRQHSPGSHPELLKELEKTPPRERAERLRMLATFGLIHMSQPNISTTSAPVDGHAPDGEITSVSTAPEPKAESRKQSLKSKLGLGL</sequence>
<reference evidence="2" key="1">
    <citation type="submission" date="2021-05" db="EMBL/GenBank/DDBJ databases">
        <title>First report of NDM-5 and VEB-6 producing Proteus mirabilis isolated from blood of a sepsis patient in Kolkata, India.</title>
        <authorList>
            <person name="Halder G."/>
            <person name="Chaudhuri B."/>
            <person name="Dutta S."/>
        </authorList>
    </citation>
    <scope>NUCLEOTIDE SEQUENCE [LARGE SCALE GENOMIC DNA]</scope>
    <source>
        <strain evidence="2">7049</strain>
    </source>
</reference>
<dbReference type="EMBL" id="JADQCH020000001">
    <property type="protein sequence ID" value="MEY2343455.1"/>
    <property type="molecule type" value="Genomic_DNA"/>
</dbReference>
<accession>A0ABD5LQ31</accession>
<feature type="region of interest" description="Disordered" evidence="1">
    <location>
        <begin position="1"/>
        <end position="28"/>
    </location>
</feature>
<evidence type="ECO:0000313" key="2">
    <source>
        <dbReference type="EMBL" id="MEY2343455.1"/>
    </source>
</evidence>
<feature type="region of interest" description="Disordered" evidence="1">
    <location>
        <begin position="45"/>
        <end position="93"/>
    </location>
</feature>
<organism evidence="2">
    <name type="scientific">Proteus mirabilis</name>
    <dbReference type="NCBI Taxonomy" id="584"/>
    <lineage>
        <taxon>Bacteria</taxon>
        <taxon>Pseudomonadati</taxon>
        <taxon>Pseudomonadota</taxon>
        <taxon>Gammaproteobacteria</taxon>
        <taxon>Enterobacterales</taxon>
        <taxon>Morganellaceae</taxon>
        <taxon>Proteus</taxon>
    </lineage>
</organism>
<feature type="compositionally biased region" description="Polar residues" evidence="1">
    <location>
        <begin position="47"/>
        <end position="56"/>
    </location>
</feature>
<gene>
    <name evidence="2" type="ORF">I3679_000525</name>
</gene>
<protein>
    <recommendedName>
        <fullName evidence="3">S002</fullName>
    </recommendedName>
</protein>
<dbReference type="AlphaFoldDB" id="A0ABD5LQ31"/>